<feature type="region of interest" description="Disordered" evidence="1">
    <location>
        <begin position="23"/>
        <end position="43"/>
    </location>
</feature>
<keyword evidence="3" id="KW-1185">Reference proteome</keyword>
<reference evidence="2 3" key="1">
    <citation type="submission" date="2014-06" db="EMBL/GenBank/DDBJ databases">
        <title>Functional and comparative genomic analyses of the Drosophila gut microbiota identify candidate symbiosis factors.</title>
        <authorList>
            <person name="Newell P.D."/>
            <person name="Chaston J.M."/>
            <person name="Douglas A.E."/>
        </authorList>
    </citation>
    <scope>NUCLEOTIDE SEQUENCE [LARGE SCALE GENOMIC DNA]</scope>
    <source>
        <strain evidence="2 3">DmCS_006</strain>
    </source>
</reference>
<proteinExistence type="predicted"/>
<dbReference type="EMBL" id="JOKM01000122">
    <property type="protein sequence ID" value="KGB20784.1"/>
    <property type="molecule type" value="Genomic_DNA"/>
</dbReference>
<evidence type="ECO:0000256" key="1">
    <source>
        <dbReference type="SAM" id="MobiDB-lite"/>
    </source>
</evidence>
<dbReference type="AlphaFoldDB" id="A0A094YJL4"/>
<evidence type="ECO:0000313" key="3">
    <source>
        <dbReference type="Proteomes" id="UP000029448"/>
    </source>
</evidence>
<comment type="caution">
    <text evidence="2">The sequence shown here is derived from an EMBL/GenBank/DDBJ whole genome shotgun (WGS) entry which is preliminary data.</text>
</comment>
<evidence type="ECO:0000313" key="2">
    <source>
        <dbReference type="EMBL" id="KGB20784.1"/>
    </source>
</evidence>
<accession>A0A094YJL4</accession>
<sequence>MRSIRKRERKCKNPFLRRAEKRVARMSCVKRQPEEAGDGMDQP</sequence>
<protein>
    <submittedName>
        <fullName evidence="2">Uncharacterized protein</fullName>
    </submittedName>
</protein>
<organism evidence="2 3">
    <name type="scientific">Acetobacter tropicalis</name>
    <dbReference type="NCBI Taxonomy" id="104102"/>
    <lineage>
        <taxon>Bacteria</taxon>
        <taxon>Pseudomonadati</taxon>
        <taxon>Pseudomonadota</taxon>
        <taxon>Alphaproteobacteria</taxon>
        <taxon>Acetobacterales</taxon>
        <taxon>Acetobacteraceae</taxon>
        <taxon>Acetobacter</taxon>
    </lineage>
</organism>
<dbReference type="Proteomes" id="UP000029448">
    <property type="component" value="Unassembled WGS sequence"/>
</dbReference>
<name>A0A094YJL4_9PROT</name>
<gene>
    <name evidence="2" type="ORF">AtDm6_3563</name>
</gene>